<gene>
    <name evidence="9" type="primary">tolR</name>
    <name evidence="9" type="ORF">AMPC_25850</name>
</gene>
<proteinExistence type="inferred from homology"/>
<evidence type="ECO:0000313" key="9">
    <source>
        <dbReference type="EMBL" id="BDG09472.1"/>
    </source>
</evidence>
<keyword evidence="4 7" id="KW-0812">Transmembrane</keyword>
<name>A0ABM7XC80_9BACT</name>
<evidence type="ECO:0000313" key="10">
    <source>
        <dbReference type="Proteomes" id="UP001162734"/>
    </source>
</evidence>
<evidence type="ECO:0000256" key="6">
    <source>
        <dbReference type="ARBA" id="ARBA00023136"/>
    </source>
</evidence>
<dbReference type="Proteomes" id="UP001162734">
    <property type="component" value="Chromosome"/>
</dbReference>
<dbReference type="InterPro" id="IPR003400">
    <property type="entry name" value="ExbD"/>
</dbReference>
<dbReference type="PANTHER" id="PTHR30558">
    <property type="entry name" value="EXBD MEMBRANE COMPONENT OF PMF-DRIVEN MACROMOLECULE IMPORT SYSTEM"/>
    <property type="match status" value="1"/>
</dbReference>
<comment type="subcellular location">
    <subcellularLocation>
        <location evidence="1">Cell membrane</location>
        <topology evidence="1">Single-pass membrane protein</topology>
    </subcellularLocation>
    <subcellularLocation>
        <location evidence="7">Cell membrane</location>
        <topology evidence="7">Single-pass type II membrane protein</topology>
    </subcellularLocation>
</comment>
<protein>
    <submittedName>
        <fullName evidence="9">Protein TolR</fullName>
    </submittedName>
</protein>
<reference evidence="10" key="1">
    <citation type="journal article" date="2022" name="Int. J. Syst. Evol. Microbiol.">
        <title>Anaeromyxobacter oryzae sp. nov., Anaeromyxobacter diazotrophicus sp. nov. and Anaeromyxobacter paludicola sp. nov., isolated from paddy soils.</title>
        <authorList>
            <person name="Itoh H."/>
            <person name="Xu Z."/>
            <person name="Mise K."/>
            <person name="Masuda Y."/>
            <person name="Ushijima N."/>
            <person name="Hayakawa C."/>
            <person name="Shiratori Y."/>
            <person name="Senoo K."/>
        </authorList>
    </citation>
    <scope>NUCLEOTIDE SEQUENCE [LARGE SCALE GENOMIC DNA]</scope>
    <source>
        <strain evidence="10">Red630</strain>
    </source>
</reference>
<evidence type="ECO:0000256" key="7">
    <source>
        <dbReference type="RuleBase" id="RU003879"/>
    </source>
</evidence>
<keyword evidence="6 8" id="KW-0472">Membrane</keyword>
<dbReference type="Pfam" id="PF02472">
    <property type="entry name" value="ExbD"/>
    <property type="match status" value="1"/>
</dbReference>
<keyword evidence="3" id="KW-1003">Cell membrane</keyword>
<organism evidence="9 10">
    <name type="scientific">Anaeromyxobacter paludicola</name>
    <dbReference type="NCBI Taxonomy" id="2918171"/>
    <lineage>
        <taxon>Bacteria</taxon>
        <taxon>Pseudomonadati</taxon>
        <taxon>Myxococcota</taxon>
        <taxon>Myxococcia</taxon>
        <taxon>Myxococcales</taxon>
        <taxon>Cystobacterineae</taxon>
        <taxon>Anaeromyxobacteraceae</taxon>
        <taxon>Anaeromyxobacter</taxon>
    </lineage>
</organism>
<evidence type="ECO:0000256" key="4">
    <source>
        <dbReference type="ARBA" id="ARBA00022692"/>
    </source>
</evidence>
<comment type="similarity">
    <text evidence="2 7">Belongs to the ExbD/TolR family.</text>
</comment>
<evidence type="ECO:0000256" key="2">
    <source>
        <dbReference type="ARBA" id="ARBA00005811"/>
    </source>
</evidence>
<sequence length="159" mass="16806">MGMAVGTKRPVTDINVTPLIDVVLVLLIIFMVLTPLAEKQMFTRVPEFEPPNQVVPPDSVPPDQTVLTLKADGRVMLNRQEMTLDQAAVLLAPLYKDRMSKVLFFNAEDGAKYGLAVKALDAAHAAGVNTIGMMTDAPSFGLPAAAAPAEGAPAPAPAQ</sequence>
<keyword evidence="7" id="KW-0813">Transport</keyword>
<evidence type="ECO:0000256" key="3">
    <source>
        <dbReference type="ARBA" id="ARBA00022475"/>
    </source>
</evidence>
<dbReference type="RefSeq" id="WP_248341701.1">
    <property type="nucleotide sequence ID" value="NZ_AP025592.1"/>
</dbReference>
<keyword evidence="10" id="KW-1185">Reference proteome</keyword>
<evidence type="ECO:0000256" key="5">
    <source>
        <dbReference type="ARBA" id="ARBA00022989"/>
    </source>
</evidence>
<keyword evidence="7" id="KW-0653">Protein transport</keyword>
<evidence type="ECO:0000256" key="8">
    <source>
        <dbReference type="SAM" id="Phobius"/>
    </source>
</evidence>
<keyword evidence="5 8" id="KW-1133">Transmembrane helix</keyword>
<feature type="transmembrane region" description="Helical" evidence="8">
    <location>
        <begin position="16"/>
        <end position="37"/>
    </location>
</feature>
<dbReference type="Gene3D" id="3.30.420.270">
    <property type="match status" value="1"/>
</dbReference>
<accession>A0ABM7XC80</accession>
<dbReference type="EMBL" id="AP025592">
    <property type="protein sequence ID" value="BDG09472.1"/>
    <property type="molecule type" value="Genomic_DNA"/>
</dbReference>
<evidence type="ECO:0000256" key="1">
    <source>
        <dbReference type="ARBA" id="ARBA00004162"/>
    </source>
</evidence>